<accession>A0A8D8FEQ2</accession>
<keyword evidence="2" id="KW-0812">Transmembrane</keyword>
<sequence length="159" mass="16341">MMGFSTRAGSSSGGSAGGAGWRRGRPRFGAVSATTIVGVVVTVASGAVVPSDGDLPILAKYPSRLSFFFSGELSLVTNSSSSSSDFLTGDCSGVASADESRLRPRFAVTFSGASFGGCRALLRGDSRRTGSGGMASASSSSSTSMFLISFFRRFARRFI</sequence>
<feature type="transmembrane region" description="Helical" evidence="2">
    <location>
        <begin position="28"/>
        <end position="49"/>
    </location>
</feature>
<evidence type="ECO:0000256" key="2">
    <source>
        <dbReference type="SAM" id="Phobius"/>
    </source>
</evidence>
<feature type="compositionally biased region" description="Low complexity" evidence="1">
    <location>
        <begin position="1"/>
        <end position="10"/>
    </location>
</feature>
<feature type="compositionally biased region" description="Gly residues" evidence="1">
    <location>
        <begin position="11"/>
        <end position="21"/>
    </location>
</feature>
<organism evidence="3">
    <name type="scientific">Culex pipiens</name>
    <name type="common">House mosquito</name>
    <dbReference type="NCBI Taxonomy" id="7175"/>
    <lineage>
        <taxon>Eukaryota</taxon>
        <taxon>Metazoa</taxon>
        <taxon>Ecdysozoa</taxon>
        <taxon>Arthropoda</taxon>
        <taxon>Hexapoda</taxon>
        <taxon>Insecta</taxon>
        <taxon>Pterygota</taxon>
        <taxon>Neoptera</taxon>
        <taxon>Endopterygota</taxon>
        <taxon>Diptera</taxon>
        <taxon>Nematocera</taxon>
        <taxon>Culicoidea</taxon>
        <taxon>Culicidae</taxon>
        <taxon>Culicinae</taxon>
        <taxon>Culicini</taxon>
        <taxon>Culex</taxon>
        <taxon>Culex</taxon>
    </lineage>
</organism>
<dbReference type="AlphaFoldDB" id="A0A8D8FEQ2"/>
<dbReference type="EMBL" id="HBUE01059055">
    <property type="protein sequence ID" value="CAG6467743.1"/>
    <property type="molecule type" value="Transcribed_RNA"/>
</dbReference>
<feature type="region of interest" description="Disordered" evidence="1">
    <location>
        <begin position="1"/>
        <end position="21"/>
    </location>
</feature>
<reference evidence="3" key="1">
    <citation type="submission" date="2021-05" db="EMBL/GenBank/DDBJ databases">
        <authorList>
            <person name="Alioto T."/>
            <person name="Alioto T."/>
            <person name="Gomez Garrido J."/>
        </authorList>
    </citation>
    <scope>NUCLEOTIDE SEQUENCE</scope>
</reference>
<protein>
    <submittedName>
        <fullName evidence="3">(northern house mosquito) hypothetical protein</fullName>
    </submittedName>
</protein>
<keyword evidence="2" id="KW-1133">Transmembrane helix</keyword>
<evidence type="ECO:0000313" key="3">
    <source>
        <dbReference type="EMBL" id="CAG6467743.1"/>
    </source>
</evidence>
<proteinExistence type="predicted"/>
<name>A0A8D8FEQ2_CULPI</name>
<evidence type="ECO:0000256" key="1">
    <source>
        <dbReference type="SAM" id="MobiDB-lite"/>
    </source>
</evidence>
<keyword evidence="2" id="KW-0472">Membrane</keyword>